<evidence type="ECO:0000256" key="1">
    <source>
        <dbReference type="SAM" id="SignalP"/>
    </source>
</evidence>
<gene>
    <name evidence="2" type="ORF">DJ013_03835</name>
</gene>
<keyword evidence="3" id="KW-1185">Reference proteome</keyword>
<sequence>MNKLLSLILLTSFLYGCTAQKDTINLVPTEASNAANYWCTWYWQNYLILEGQDVENPDAATVYTNPAAREQMNEKTIFGEQGMAKIMLPKTRSDYYFVIDHGWQDTSIKENTFFTSIMDTLDFPIYAHLEPKERIKQMNEDIKALGWKGLGLWVRGNPSEPEMRRMVEWSKYAGIGYWKIDGGDTKHYFASSIKNKIYPELTLEHITGAGPINPKWDIPGLTLYPSIYNIDEKVSQELNASLEKSTQKVEQSLQAIKNTDVFRTYDAAPLLVSTTTMQRVHDILVQTAGNTEYKAMLNIQDDCNIAAGLGLLVAVKRHPMNTPRMYNGKDLHFQIAGDRHVDKRLNEMDRLALWQRIAPPMPAGYGTYLSSENNLIDSIVFEVNHTWYKPTYGKMVRQSAPAIMARNISLPEVKFSDLAPYVMASKFPDGQVAIATEGRVTPTNSWIEPKADIILKEIETNKAVGIFGHYASLRLEFDKKLPKDVRVMAQDLLGKEATNISNQIEIGEKSITLSGSLIDKIGTMAADSGDISAPGMVLKVITE</sequence>
<evidence type="ECO:0000313" key="3">
    <source>
        <dbReference type="Proteomes" id="UP000249873"/>
    </source>
</evidence>
<dbReference type="PROSITE" id="PS51257">
    <property type="entry name" value="PROKAR_LIPOPROTEIN"/>
    <property type="match status" value="1"/>
</dbReference>
<dbReference type="EMBL" id="CP029480">
    <property type="protein sequence ID" value="AWV97346.1"/>
    <property type="molecule type" value="Genomic_DNA"/>
</dbReference>
<protein>
    <recommendedName>
        <fullName evidence="4">Glycoside hydrolase</fullName>
    </recommendedName>
</protein>
<dbReference type="KEGG" id="als:DJ013_03835"/>
<dbReference type="AlphaFoldDB" id="A0A2Z4G876"/>
<reference evidence="2 3" key="1">
    <citation type="submission" date="2018-05" db="EMBL/GenBank/DDBJ databases">
        <title>Complete genome sequence of Arcticibacterium luteifluviistationis SM1504T, a cytophagaceae bacterium isolated from Arctic surface seawater.</title>
        <authorList>
            <person name="Li Y."/>
            <person name="Qin Q.-L."/>
        </authorList>
    </citation>
    <scope>NUCLEOTIDE SEQUENCE [LARGE SCALE GENOMIC DNA]</scope>
    <source>
        <strain evidence="2 3">SM1504</strain>
    </source>
</reference>
<dbReference type="RefSeq" id="WP_111370448.1">
    <property type="nucleotide sequence ID" value="NZ_CP029480.1"/>
</dbReference>
<feature type="chain" id="PRO_5016255490" description="Glycoside hydrolase" evidence="1">
    <location>
        <begin position="22"/>
        <end position="543"/>
    </location>
</feature>
<name>A0A2Z4G876_9BACT</name>
<accession>A0A2Z4G876</accession>
<evidence type="ECO:0008006" key="4">
    <source>
        <dbReference type="Google" id="ProtNLM"/>
    </source>
</evidence>
<keyword evidence="1" id="KW-0732">Signal</keyword>
<organism evidence="2 3">
    <name type="scientific">Arcticibacterium luteifluviistationis</name>
    <dbReference type="NCBI Taxonomy" id="1784714"/>
    <lineage>
        <taxon>Bacteria</taxon>
        <taxon>Pseudomonadati</taxon>
        <taxon>Bacteroidota</taxon>
        <taxon>Cytophagia</taxon>
        <taxon>Cytophagales</taxon>
        <taxon>Leadbetterellaceae</taxon>
        <taxon>Arcticibacterium</taxon>
    </lineage>
</organism>
<dbReference type="OrthoDB" id="1031181at2"/>
<feature type="signal peptide" evidence="1">
    <location>
        <begin position="1"/>
        <end position="21"/>
    </location>
</feature>
<evidence type="ECO:0000313" key="2">
    <source>
        <dbReference type="EMBL" id="AWV97346.1"/>
    </source>
</evidence>
<dbReference type="Proteomes" id="UP000249873">
    <property type="component" value="Chromosome"/>
</dbReference>
<proteinExistence type="predicted"/>